<name>A0A132B5U0_MOLSC</name>
<reference evidence="1 2" key="1">
    <citation type="submission" date="2015-10" db="EMBL/GenBank/DDBJ databases">
        <title>Full genome of DAOMC 229536 Phialocephala scopiformis, a fungal endophyte of spruce producing the potent anti-insectan compound rugulosin.</title>
        <authorList>
            <consortium name="DOE Joint Genome Institute"/>
            <person name="Walker A.K."/>
            <person name="Frasz S.L."/>
            <person name="Seifert K.A."/>
            <person name="Miller J.D."/>
            <person name="Mondo S.J."/>
            <person name="Labutti K."/>
            <person name="Lipzen A."/>
            <person name="Dockter R."/>
            <person name="Kennedy M."/>
            <person name="Grigoriev I.V."/>
            <person name="Spatafora J.W."/>
        </authorList>
    </citation>
    <scope>NUCLEOTIDE SEQUENCE [LARGE SCALE GENOMIC DNA]</scope>
    <source>
        <strain evidence="1 2">CBS 120377</strain>
    </source>
</reference>
<accession>A0A132B5U0</accession>
<keyword evidence="2" id="KW-1185">Reference proteome</keyword>
<gene>
    <name evidence="1" type="ORF">LY89DRAFT_677879</name>
</gene>
<dbReference type="Proteomes" id="UP000070700">
    <property type="component" value="Unassembled WGS sequence"/>
</dbReference>
<dbReference type="OrthoDB" id="3434684at2759"/>
<dbReference type="GeneID" id="28823434"/>
<sequence>MDPEINTAPLQFHEEDGYSMNSLMNRLDEFQHAQQWECLERLTLENSWLEQHVTRHREKSARVAFLLREIEGAANEMQRALEACCSEEVAADRAWLAFWHVREKQGAASGNGSWI</sequence>
<dbReference type="AlphaFoldDB" id="A0A132B5U0"/>
<dbReference type="EMBL" id="KQ947440">
    <property type="protein sequence ID" value="KUJ07254.1"/>
    <property type="molecule type" value="Genomic_DNA"/>
</dbReference>
<dbReference type="InParanoid" id="A0A132B5U0"/>
<dbReference type="RefSeq" id="XP_018061609.1">
    <property type="nucleotide sequence ID" value="XM_018213708.1"/>
</dbReference>
<organism evidence="1 2">
    <name type="scientific">Mollisia scopiformis</name>
    <name type="common">Conifer needle endophyte fungus</name>
    <name type="synonym">Phialocephala scopiformis</name>
    <dbReference type="NCBI Taxonomy" id="149040"/>
    <lineage>
        <taxon>Eukaryota</taxon>
        <taxon>Fungi</taxon>
        <taxon>Dikarya</taxon>
        <taxon>Ascomycota</taxon>
        <taxon>Pezizomycotina</taxon>
        <taxon>Leotiomycetes</taxon>
        <taxon>Helotiales</taxon>
        <taxon>Mollisiaceae</taxon>
        <taxon>Mollisia</taxon>
    </lineage>
</organism>
<evidence type="ECO:0000313" key="1">
    <source>
        <dbReference type="EMBL" id="KUJ07254.1"/>
    </source>
</evidence>
<dbReference type="KEGG" id="psco:LY89DRAFT_677879"/>
<protein>
    <submittedName>
        <fullName evidence="1">Uncharacterized protein</fullName>
    </submittedName>
</protein>
<evidence type="ECO:0000313" key="2">
    <source>
        <dbReference type="Proteomes" id="UP000070700"/>
    </source>
</evidence>
<proteinExistence type="predicted"/>